<keyword evidence="3" id="KW-1003">Cell membrane</keyword>
<feature type="transmembrane region" description="Helical" evidence="7">
    <location>
        <begin position="64"/>
        <end position="88"/>
    </location>
</feature>
<comment type="caution">
    <text evidence="8">The sequence shown here is derived from an EMBL/GenBank/DDBJ whole genome shotgun (WGS) entry which is preliminary data.</text>
</comment>
<evidence type="ECO:0000256" key="7">
    <source>
        <dbReference type="SAM" id="Phobius"/>
    </source>
</evidence>
<feature type="transmembrane region" description="Helical" evidence="7">
    <location>
        <begin position="251"/>
        <end position="277"/>
    </location>
</feature>
<dbReference type="GO" id="GO:0005886">
    <property type="term" value="C:plasma membrane"/>
    <property type="evidence" value="ECO:0007669"/>
    <property type="project" value="UniProtKB-SubCell"/>
</dbReference>
<dbReference type="Pfam" id="PF01554">
    <property type="entry name" value="MatE"/>
    <property type="match status" value="2"/>
</dbReference>
<dbReference type="InterPro" id="IPR002528">
    <property type="entry name" value="MATE_fam"/>
</dbReference>
<accession>A0AAW9QFS8</accession>
<feature type="transmembrane region" description="Helical" evidence="7">
    <location>
        <begin position="204"/>
        <end position="230"/>
    </location>
</feature>
<evidence type="ECO:0000256" key="4">
    <source>
        <dbReference type="ARBA" id="ARBA00022692"/>
    </source>
</evidence>
<dbReference type="GO" id="GO:0015297">
    <property type="term" value="F:antiporter activity"/>
    <property type="evidence" value="ECO:0007669"/>
    <property type="project" value="InterPro"/>
</dbReference>
<dbReference type="InterPro" id="IPR048279">
    <property type="entry name" value="MdtK-like"/>
</dbReference>
<protein>
    <submittedName>
        <fullName evidence="8">MATE family efflux transporter</fullName>
    </submittedName>
</protein>
<dbReference type="AlphaFoldDB" id="A0AAW9QFS8"/>
<evidence type="ECO:0000256" key="2">
    <source>
        <dbReference type="ARBA" id="ARBA00022448"/>
    </source>
</evidence>
<feature type="transmembrane region" description="Helical" evidence="7">
    <location>
        <begin position="297"/>
        <end position="318"/>
    </location>
</feature>
<evidence type="ECO:0000256" key="3">
    <source>
        <dbReference type="ARBA" id="ARBA00022475"/>
    </source>
</evidence>
<comment type="subcellular location">
    <subcellularLocation>
        <location evidence="1">Cell inner membrane</location>
        <topology evidence="1">Multi-pass membrane protein</topology>
    </subcellularLocation>
</comment>
<feature type="transmembrane region" description="Helical" evidence="7">
    <location>
        <begin position="174"/>
        <end position="198"/>
    </location>
</feature>
<dbReference type="PANTHER" id="PTHR43549">
    <property type="entry name" value="MULTIDRUG RESISTANCE PROTEIN YPNP-RELATED"/>
    <property type="match status" value="1"/>
</dbReference>
<reference evidence="8 9" key="1">
    <citation type="submission" date="2024-02" db="EMBL/GenBank/DDBJ databases">
        <title>Genome sequence of Aquincola sp. MAHUQ-54.</title>
        <authorList>
            <person name="Huq M.A."/>
        </authorList>
    </citation>
    <scope>NUCLEOTIDE SEQUENCE [LARGE SCALE GENOMIC DNA]</scope>
    <source>
        <strain evidence="8 9">MAHUQ-54</strain>
    </source>
</reference>
<evidence type="ECO:0000256" key="1">
    <source>
        <dbReference type="ARBA" id="ARBA00004429"/>
    </source>
</evidence>
<dbReference type="InterPro" id="IPR052031">
    <property type="entry name" value="Membrane_Transporter-Flippase"/>
</dbReference>
<name>A0AAW9QFS8_9BURK</name>
<dbReference type="GO" id="GO:0042910">
    <property type="term" value="F:xenobiotic transmembrane transporter activity"/>
    <property type="evidence" value="ECO:0007669"/>
    <property type="project" value="InterPro"/>
</dbReference>
<sequence length="474" mass="48246">MTPPATRADLDPRTRRLLEGPIAPTLLRLGAPNVLVMFAQAGVGLVETYFIGQLGTDALAGVSVVFPVVMLMQMMSAGAMGGGIASAIARALGARRRDDANALVLHAALIAIGFGIVFMLAVLFGGRALYAQMGASGAALEAAMVYSNWVFAGAVLIWLFNALAAVIRGTGNMAVQAAVICIGALLLVPLSPALIFGWGPLPAMGIAGGAVALLLYYAVGSLVLLGYLASSRSLLRPSWRGVPLRWPLFRAILGVGLAAAVSAAATNIAIGIATALVGRFGPAAIAGYGTGARLEYLLVPLVFGFGAPLVAMVGTCIGAGQRERALRATWIGAGLAVAITETIGLAAALWPHAWLGLFGTDPAMLEAGAAYLRTVGPLYGFFGLGLVLYFASQGAGRLGWPVAGNIARLAVAGLGGLLALHQGWGLAAVFAAQGAALVVYGLVNALTIAGGAWFGRVGWPCTPARLMQRIAPGA</sequence>
<dbReference type="CDD" id="cd13148">
    <property type="entry name" value="MATE_like_3"/>
    <property type="match status" value="1"/>
</dbReference>
<feature type="transmembrane region" description="Helical" evidence="7">
    <location>
        <begin position="330"/>
        <end position="350"/>
    </location>
</feature>
<keyword evidence="9" id="KW-1185">Reference proteome</keyword>
<feature type="transmembrane region" description="Helical" evidence="7">
    <location>
        <begin position="146"/>
        <end position="167"/>
    </location>
</feature>
<feature type="transmembrane region" description="Helical" evidence="7">
    <location>
        <begin position="100"/>
        <end position="126"/>
    </location>
</feature>
<dbReference type="Proteomes" id="UP001336250">
    <property type="component" value="Unassembled WGS sequence"/>
</dbReference>
<dbReference type="NCBIfam" id="TIGR00797">
    <property type="entry name" value="matE"/>
    <property type="match status" value="1"/>
</dbReference>
<evidence type="ECO:0000256" key="5">
    <source>
        <dbReference type="ARBA" id="ARBA00022989"/>
    </source>
</evidence>
<dbReference type="RefSeq" id="WP_332288849.1">
    <property type="nucleotide sequence ID" value="NZ_JAZIBG010000020.1"/>
</dbReference>
<feature type="transmembrane region" description="Helical" evidence="7">
    <location>
        <begin position="398"/>
        <end position="420"/>
    </location>
</feature>
<keyword evidence="2" id="KW-0813">Transport</keyword>
<feature type="transmembrane region" description="Helical" evidence="7">
    <location>
        <begin position="34"/>
        <end position="52"/>
    </location>
</feature>
<organism evidence="8 9">
    <name type="scientific">Aquincola agrisoli</name>
    <dbReference type="NCBI Taxonomy" id="3119538"/>
    <lineage>
        <taxon>Bacteria</taxon>
        <taxon>Pseudomonadati</taxon>
        <taxon>Pseudomonadota</taxon>
        <taxon>Betaproteobacteria</taxon>
        <taxon>Burkholderiales</taxon>
        <taxon>Sphaerotilaceae</taxon>
        <taxon>Aquincola</taxon>
    </lineage>
</organism>
<keyword evidence="5 7" id="KW-1133">Transmembrane helix</keyword>
<evidence type="ECO:0000313" key="8">
    <source>
        <dbReference type="EMBL" id="MEF7613910.1"/>
    </source>
</evidence>
<keyword evidence="4 7" id="KW-0812">Transmembrane</keyword>
<dbReference type="PIRSF" id="PIRSF006603">
    <property type="entry name" value="DinF"/>
    <property type="match status" value="1"/>
</dbReference>
<keyword evidence="6 7" id="KW-0472">Membrane</keyword>
<feature type="transmembrane region" description="Helical" evidence="7">
    <location>
        <begin position="426"/>
        <end position="446"/>
    </location>
</feature>
<dbReference type="EMBL" id="JAZIBG010000020">
    <property type="protein sequence ID" value="MEF7613910.1"/>
    <property type="molecule type" value="Genomic_DNA"/>
</dbReference>
<proteinExistence type="predicted"/>
<dbReference type="PANTHER" id="PTHR43549:SF3">
    <property type="entry name" value="MULTIDRUG RESISTANCE PROTEIN YPNP-RELATED"/>
    <property type="match status" value="1"/>
</dbReference>
<gene>
    <name evidence="8" type="ORF">V4F39_08315</name>
</gene>
<evidence type="ECO:0000313" key="9">
    <source>
        <dbReference type="Proteomes" id="UP001336250"/>
    </source>
</evidence>
<evidence type="ECO:0000256" key="6">
    <source>
        <dbReference type="ARBA" id="ARBA00023136"/>
    </source>
</evidence>
<feature type="transmembrane region" description="Helical" evidence="7">
    <location>
        <begin position="370"/>
        <end position="391"/>
    </location>
</feature>